<keyword evidence="1" id="KW-0805">Transcription regulation</keyword>
<dbReference type="PANTHER" id="PTHR30055:SF226">
    <property type="entry name" value="HTH-TYPE TRANSCRIPTIONAL REGULATOR PKSA"/>
    <property type="match status" value="1"/>
</dbReference>
<dbReference type="SUPFAM" id="SSF46689">
    <property type="entry name" value="Homeodomain-like"/>
    <property type="match status" value="1"/>
</dbReference>
<dbReference type="OrthoDB" id="9798857at2"/>
<dbReference type="InterPro" id="IPR050109">
    <property type="entry name" value="HTH-type_TetR-like_transc_reg"/>
</dbReference>
<evidence type="ECO:0000256" key="3">
    <source>
        <dbReference type="ARBA" id="ARBA00023163"/>
    </source>
</evidence>
<dbReference type="Gene3D" id="1.10.357.10">
    <property type="entry name" value="Tetracycline Repressor, domain 2"/>
    <property type="match status" value="1"/>
</dbReference>
<dbReference type="Gene3D" id="1.10.10.60">
    <property type="entry name" value="Homeodomain-like"/>
    <property type="match status" value="1"/>
</dbReference>
<evidence type="ECO:0000256" key="4">
    <source>
        <dbReference type="PROSITE-ProRule" id="PRU00335"/>
    </source>
</evidence>
<dbReference type="InterPro" id="IPR001647">
    <property type="entry name" value="HTH_TetR"/>
</dbReference>
<reference evidence="7" key="1">
    <citation type="submission" date="2016-10" db="EMBL/GenBank/DDBJ databases">
        <authorList>
            <person name="Varghese N."/>
            <person name="Submissions S."/>
        </authorList>
    </citation>
    <scope>NUCLEOTIDE SEQUENCE [LARGE SCALE GENOMIC DNA]</scope>
    <source>
        <strain evidence="7">DSM 17875</strain>
    </source>
</reference>
<keyword evidence="7" id="KW-1185">Reference proteome</keyword>
<dbReference type="GO" id="GO:0000976">
    <property type="term" value="F:transcription cis-regulatory region binding"/>
    <property type="evidence" value="ECO:0007669"/>
    <property type="project" value="TreeGrafter"/>
</dbReference>
<dbReference type="FunFam" id="1.10.10.60:FF:000141">
    <property type="entry name" value="TetR family transcriptional regulator"/>
    <property type="match status" value="1"/>
</dbReference>
<evidence type="ECO:0000313" key="6">
    <source>
        <dbReference type="EMBL" id="SDU21550.1"/>
    </source>
</evidence>
<dbReference type="Pfam" id="PF00440">
    <property type="entry name" value="TetR_N"/>
    <property type="match status" value="1"/>
</dbReference>
<gene>
    <name evidence="6" type="ORF">SAMN05216296_2448</name>
</gene>
<keyword evidence="2 4" id="KW-0238">DNA-binding</keyword>
<feature type="DNA-binding region" description="H-T-H motif" evidence="4">
    <location>
        <begin position="32"/>
        <end position="51"/>
    </location>
</feature>
<dbReference type="AlphaFoldDB" id="A0A1H2GPI2"/>
<dbReference type="PROSITE" id="PS50977">
    <property type="entry name" value="HTH_TETR_2"/>
    <property type="match status" value="1"/>
</dbReference>
<dbReference type="PRINTS" id="PR00455">
    <property type="entry name" value="HTHTETR"/>
</dbReference>
<proteinExistence type="predicted"/>
<dbReference type="GO" id="GO:0003700">
    <property type="term" value="F:DNA-binding transcription factor activity"/>
    <property type="evidence" value="ECO:0007669"/>
    <property type="project" value="TreeGrafter"/>
</dbReference>
<evidence type="ECO:0000259" key="5">
    <source>
        <dbReference type="PROSITE" id="PS50977"/>
    </source>
</evidence>
<evidence type="ECO:0000313" key="7">
    <source>
        <dbReference type="Proteomes" id="UP000243232"/>
    </source>
</evidence>
<evidence type="ECO:0000256" key="2">
    <source>
        <dbReference type="ARBA" id="ARBA00023125"/>
    </source>
</evidence>
<dbReference type="STRING" id="364197.SAMN05216296_2448"/>
<evidence type="ECO:0000256" key="1">
    <source>
        <dbReference type="ARBA" id="ARBA00023015"/>
    </source>
</evidence>
<protein>
    <submittedName>
        <fullName evidence="6">Transcriptional regulator, TetR family</fullName>
    </submittedName>
</protein>
<name>A0A1H2GPI2_9PSED</name>
<dbReference type="PANTHER" id="PTHR30055">
    <property type="entry name" value="HTH-TYPE TRANSCRIPTIONAL REGULATOR RUTR"/>
    <property type="match status" value="1"/>
</dbReference>
<sequence>MRFQDLTFQQRERSILDAASRLFHEQPWDRLTIAEVAAHAGIGKGTLYKHFPSKEALYARLVVEFSQKNLDSLIQQAANAPRAQRLRTVIRRAFDVLLADQVMAQLWMHCDRPDFRQRLTAEMQQQFVELDELYQQVFIGLLKDFLHPLVLDEERLISLLWALEASFLGVMARIATGSFAFCEAPFRVENYFDQIADFIIAGLQGQALQFSSNPNFDKA</sequence>
<organism evidence="6 7">
    <name type="scientific">Pseudomonas pohangensis</name>
    <dbReference type="NCBI Taxonomy" id="364197"/>
    <lineage>
        <taxon>Bacteria</taxon>
        <taxon>Pseudomonadati</taxon>
        <taxon>Pseudomonadota</taxon>
        <taxon>Gammaproteobacteria</taxon>
        <taxon>Pseudomonadales</taxon>
        <taxon>Pseudomonadaceae</taxon>
        <taxon>Pseudomonas</taxon>
    </lineage>
</organism>
<dbReference type="EMBL" id="LT629785">
    <property type="protein sequence ID" value="SDU21550.1"/>
    <property type="molecule type" value="Genomic_DNA"/>
</dbReference>
<keyword evidence="3" id="KW-0804">Transcription</keyword>
<accession>A0A1H2GPI2</accession>
<dbReference type="RefSeq" id="WP_090198990.1">
    <property type="nucleotide sequence ID" value="NZ_LT629785.1"/>
</dbReference>
<feature type="domain" description="HTH tetR-type" evidence="5">
    <location>
        <begin position="9"/>
        <end position="69"/>
    </location>
</feature>
<dbReference type="InterPro" id="IPR009057">
    <property type="entry name" value="Homeodomain-like_sf"/>
</dbReference>
<dbReference type="Proteomes" id="UP000243232">
    <property type="component" value="Chromosome I"/>
</dbReference>